<dbReference type="Pfam" id="PF02868">
    <property type="entry name" value="Peptidase_M4_C"/>
    <property type="match status" value="1"/>
</dbReference>
<dbReference type="RefSeq" id="WP_379483035.1">
    <property type="nucleotide sequence ID" value="NZ_JBHMCF010000011.1"/>
</dbReference>
<dbReference type="Gene3D" id="3.10.450.490">
    <property type="match status" value="1"/>
</dbReference>
<keyword evidence="4 9" id="KW-0732">Signal</keyword>
<evidence type="ECO:0000256" key="6">
    <source>
        <dbReference type="ARBA" id="ARBA00022833"/>
    </source>
</evidence>
<evidence type="ECO:0000256" key="4">
    <source>
        <dbReference type="ARBA" id="ARBA00022729"/>
    </source>
</evidence>
<name>A0ABV5NIB4_9ACTN</name>
<protein>
    <submittedName>
        <fullName evidence="13">M4 family metallopeptidase</fullName>
    </submittedName>
</protein>
<feature type="domain" description="Peptidase M4 C-terminal" evidence="11">
    <location>
        <begin position="385"/>
        <end position="539"/>
    </location>
</feature>
<evidence type="ECO:0000256" key="8">
    <source>
        <dbReference type="SAM" id="MobiDB-lite"/>
    </source>
</evidence>
<organism evidence="13 14">
    <name type="scientific">Nonomuraea salmonea</name>
    <dbReference type="NCBI Taxonomy" id="46181"/>
    <lineage>
        <taxon>Bacteria</taxon>
        <taxon>Bacillati</taxon>
        <taxon>Actinomycetota</taxon>
        <taxon>Actinomycetes</taxon>
        <taxon>Streptosporangiales</taxon>
        <taxon>Streptosporangiaceae</taxon>
        <taxon>Nonomuraea</taxon>
    </lineage>
</organism>
<keyword evidence="3" id="KW-0479">Metal-binding</keyword>
<dbReference type="PRINTS" id="PR00730">
    <property type="entry name" value="THERMOLYSIN"/>
</dbReference>
<evidence type="ECO:0000259" key="10">
    <source>
        <dbReference type="Pfam" id="PF01447"/>
    </source>
</evidence>
<evidence type="ECO:0000256" key="7">
    <source>
        <dbReference type="ARBA" id="ARBA00023049"/>
    </source>
</evidence>
<evidence type="ECO:0000256" key="9">
    <source>
        <dbReference type="SAM" id="SignalP"/>
    </source>
</evidence>
<dbReference type="PANTHER" id="PTHR33794:SF1">
    <property type="entry name" value="BACILLOLYSIN"/>
    <property type="match status" value="1"/>
</dbReference>
<dbReference type="PANTHER" id="PTHR33794">
    <property type="entry name" value="BACILLOLYSIN"/>
    <property type="match status" value="1"/>
</dbReference>
<evidence type="ECO:0000256" key="5">
    <source>
        <dbReference type="ARBA" id="ARBA00022801"/>
    </source>
</evidence>
<feature type="region of interest" description="Disordered" evidence="8">
    <location>
        <begin position="21"/>
        <end position="55"/>
    </location>
</feature>
<keyword evidence="2" id="KW-0645">Protease</keyword>
<feature type="domain" description="Peptidase M4" evidence="10">
    <location>
        <begin position="221"/>
        <end position="381"/>
    </location>
</feature>
<dbReference type="InterPro" id="IPR027268">
    <property type="entry name" value="Peptidase_M4/M1_CTD_sf"/>
</dbReference>
<dbReference type="InterPro" id="IPR011096">
    <property type="entry name" value="FTP_domain"/>
</dbReference>
<dbReference type="InterPro" id="IPR050728">
    <property type="entry name" value="Zinc_Metalloprotease_M4"/>
</dbReference>
<evidence type="ECO:0000256" key="1">
    <source>
        <dbReference type="ARBA" id="ARBA00009388"/>
    </source>
</evidence>
<dbReference type="SUPFAM" id="SSF55486">
    <property type="entry name" value="Metalloproteases ('zincins'), catalytic domain"/>
    <property type="match status" value="1"/>
</dbReference>
<dbReference type="Gene3D" id="1.10.390.10">
    <property type="entry name" value="Neutral Protease Domain 2"/>
    <property type="match status" value="1"/>
</dbReference>
<dbReference type="Proteomes" id="UP001589568">
    <property type="component" value="Unassembled WGS sequence"/>
</dbReference>
<feature type="chain" id="PRO_5045140205" evidence="9">
    <location>
        <begin position="25"/>
        <end position="877"/>
    </location>
</feature>
<gene>
    <name evidence="13" type="ORF">ACFFR3_10885</name>
</gene>
<evidence type="ECO:0000256" key="3">
    <source>
        <dbReference type="ARBA" id="ARBA00022723"/>
    </source>
</evidence>
<accession>A0ABV5NIB4</accession>
<keyword evidence="6" id="KW-0862">Zinc</keyword>
<comment type="caution">
    <text evidence="13">The sequence shown here is derived from an EMBL/GenBank/DDBJ whole genome shotgun (WGS) entry which is preliminary data.</text>
</comment>
<evidence type="ECO:0000256" key="2">
    <source>
        <dbReference type="ARBA" id="ARBA00022670"/>
    </source>
</evidence>
<evidence type="ECO:0000313" key="13">
    <source>
        <dbReference type="EMBL" id="MFB9470013.1"/>
    </source>
</evidence>
<feature type="signal peptide" evidence="9">
    <location>
        <begin position="1"/>
        <end position="24"/>
    </location>
</feature>
<reference evidence="13 14" key="1">
    <citation type="submission" date="2024-09" db="EMBL/GenBank/DDBJ databases">
        <authorList>
            <person name="Sun Q."/>
            <person name="Mori K."/>
        </authorList>
    </citation>
    <scope>NUCLEOTIDE SEQUENCE [LARGE SCALE GENOMIC DNA]</scope>
    <source>
        <strain evidence="13 14">JCM 3324</strain>
    </source>
</reference>
<dbReference type="CDD" id="cd09597">
    <property type="entry name" value="M4_TLP"/>
    <property type="match status" value="1"/>
</dbReference>
<evidence type="ECO:0000259" key="12">
    <source>
        <dbReference type="Pfam" id="PF07504"/>
    </source>
</evidence>
<dbReference type="Pfam" id="PF01447">
    <property type="entry name" value="Peptidase_M4"/>
    <property type="match status" value="1"/>
</dbReference>
<dbReference type="Gene3D" id="3.10.170.10">
    <property type="match status" value="1"/>
</dbReference>
<proteinExistence type="inferred from homology"/>
<comment type="similarity">
    <text evidence="1">Belongs to the peptidase M4 family.</text>
</comment>
<dbReference type="SUPFAM" id="SSF82171">
    <property type="entry name" value="DPP6 N-terminal domain-like"/>
    <property type="match status" value="1"/>
</dbReference>
<dbReference type="InterPro" id="IPR023612">
    <property type="entry name" value="Peptidase_M4"/>
</dbReference>
<sequence length="877" mass="93912">MSWRPITLVAVLCLALTAPGTAAADDPPPEVEQRAGTRAPAEVHGLSEPAQAGDPVAAAKAHLADPRYHLDPADLAPLRTVVDGADETVRFAQRHQGVPVFGAHYLVHFRKDGDRREVVGAGGRFLTELTVSTTPTVTGKTAARIAHTTMIRDHRSREGVTAQDAGLVVVPGGAGQLAWHVVLTGRDAVAKKPLLLDAYVDAHSGRPLFAVDRLRMEGPVTGSGQTAHGRTVELNAYERADGAYELRDRTRPMWDGTDGEILTYDAAGRTFFDFFTPGIPEGTELVRSATPVFGPEHTETGAVDAHWSAGQVYAYYRGLGRDGLDGQGGTMYSVVNVTADGEPYTNAFWDGTKMVYGGGGDYHSFAAALDVVGHEMTHGVITHSADLVYIGQSGAINEGLADYFGNAIQVDTYGIPMSDPNASLLGETLCKTAPPEECAGRDLGDGRVAGEDYLGFAVGYDNGGVHYNSTIFSGALWDVRETLGGAVTDRLVYKALTEYMTPLDDFVDGRRAVESAARALGMSARDKLTVARAFDRHGIRPGWERALRTDSRVLIDGITDRLARPDVAGDRYVISNTSPDALSPSVILTGRIGGGKPVRLSEGERWNSVPVTDGRRAAWTSFDAAQEHYQVHVRPLDRSSPPELVFDAPSLVDSVAIDGDTIVWDGVGADGEHGVWVKRGSAAPVEVTAEAAVHGFSPSLKGGRLAYERYWTEDGALRSAPAVVDLRTGAETVIPMPAGSWTVKPTLTGRHLVWMYDADDDGRYGIMRAAPDGTRRAVVVQDGPQAPRPNWFDANDEVATLGLWPDGSGNEVSNAILPKIHQVPLGGGTPQRYSCNRGYQDYFASGEGRTVVWLDGTDGNTDLVTRDRPAPRCRTGS</sequence>
<keyword evidence="5" id="KW-0378">Hydrolase</keyword>
<dbReference type="Pfam" id="PF07504">
    <property type="entry name" value="FTP"/>
    <property type="match status" value="1"/>
</dbReference>
<dbReference type="EMBL" id="JBHMCF010000011">
    <property type="protein sequence ID" value="MFB9470013.1"/>
    <property type="molecule type" value="Genomic_DNA"/>
</dbReference>
<keyword evidence="14" id="KW-1185">Reference proteome</keyword>
<feature type="domain" description="FTP" evidence="12">
    <location>
        <begin position="74"/>
        <end position="114"/>
    </location>
</feature>
<dbReference type="InterPro" id="IPR013856">
    <property type="entry name" value="Peptidase_M4_domain"/>
</dbReference>
<dbReference type="InterPro" id="IPR001570">
    <property type="entry name" value="Peptidase_M4_C_domain"/>
</dbReference>
<evidence type="ECO:0000313" key="14">
    <source>
        <dbReference type="Proteomes" id="UP001589568"/>
    </source>
</evidence>
<evidence type="ECO:0000259" key="11">
    <source>
        <dbReference type="Pfam" id="PF02868"/>
    </source>
</evidence>
<keyword evidence="7" id="KW-0482">Metalloprotease</keyword>